<sequence>MDFDVTVQESFFLADISRRRDTSGRFAKTIDYRSLSSELSLQPKHHVIPRRFVPGNQFKHALLSQSERLGDGNKPPYRVKVDLGEPWGRFEAKAVPRIDQFGPHLFVPAVTYRLRITLKALDDLVVVHSEVQRRLVALGDSDLLRAIAASAAGCKPDQLESGTKRRIHVQAAVGERADSDSSIADSALLETTFARYIAQNRRSIIAQHITHRPDHLPDPRLEAALIKENEQLNLKSESHLLLVNAGGSTIYTIRSDDKDRTALGSVYKNRHVRVISLAQIATVMQHFLLRASPGEISAKTWSTNEHIIERWIRFPSSTLFTSVSNQMIWRAISNAFALESLLDEYERFDGDKPQVGWRT</sequence>
<evidence type="ECO:0000313" key="1">
    <source>
        <dbReference type="EMBL" id="MBT1542604.1"/>
    </source>
</evidence>
<dbReference type="Proteomes" id="UP000709437">
    <property type="component" value="Unassembled WGS sequence"/>
</dbReference>
<evidence type="ECO:0000313" key="2">
    <source>
        <dbReference type="Proteomes" id="UP000709437"/>
    </source>
</evidence>
<accession>A0A9Q2ZRW3</accession>
<dbReference type="AlphaFoldDB" id="A0A9Q2ZRW3"/>
<dbReference type="EMBL" id="JAHEWX010000016">
    <property type="protein sequence ID" value="MBT1542604.1"/>
    <property type="molecule type" value="Genomic_DNA"/>
</dbReference>
<dbReference type="GeneID" id="99622631"/>
<organism evidence="1 2">
    <name type="scientific">Curtobacterium flaccumfaciens pv. flaccumfaciens</name>
    <dbReference type="NCBI Taxonomy" id="138532"/>
    <lineage>
        <taxon>Bacteria</taxon>
        <taxon>Bacillati</taxon>
        <taxon>Actinomycetota</taxon>
        <taxon>Actinomycetes</taxon>
        <taxon>Micrococcales</taxon>
        <taxon>Microbacteriaceae</taxon>
        <taxon>Curtobacterium</taxon>
    </lineage>
</organism>
<comment type="caution">
    <text evidence="1">The sequence shown here is derived from an EMBL/GenBank/DDBJ whole genome shotgun (WGS) entry which is preliminary data.</text>
</comment>
<protein>
    <submittedName>
        <fullName evidence="1">Uncharacterized protein</fullName>
    </submittedName>
</protein>
<gene>
    <name evidence="1" type="ORF">KK103_12600</name>
</gene>
<proteinExistence type="predicted"/>
<reference evidence="1" key="1">
    <citation type="submission" date="2021-05" db="EMBL/GenBank/DDBJ databases">
        <title>Whole genome sequence of Curtobacterium flaccumfaciens pv. flaccumfaciens strain CFBP 3417.</title>
        <authorList>
            <person name="Osdaghi E."/>
            <person name="Taghouti G."/>
            <person name="Portier P."/>
            <person name="Fazliarab A."/>
            <person name="Taghavi S.M."/>
            <person name="Briand M."/>
            <person name="Le-Saux M."/>
            <person name="Jacques M.-A."/>
        </authorList>
    </citation>
    <scope>NUCLEOTIDE SEQUENCE</scope>
    <source>
        <strain evidence="1">CFBP 3417</strain>
    </source>
</reference>
<name>A0A9Q2ZRW3_9MICO</name>
<dbReference type="RefSeq" id="WP_214563335.1">
    <property type="nucleotide sequence ID" value="NZ_JAHEWX010000016.1"/>
</dbReference>